<comment type="caution">
    <text evidence="3">The sequence shown here is derived from an EMBL/GenBank/DDBJ whole genome shotgun (WGS) entry which is preliminary data.</text>
</comment>
<dbReference type="EMBL" id="JAGSXJ010000012">
    <property type="protein sequence ID" value="KAH6686661.1"/>
    <property type="molecule type" value="Genomic_DNA"/>
</dbReference>
<keyword evidence="4" id="KW-1185">Reference proteome</keyword>
<sequence length="561" mass="62574">MATTNVMLVGKGGDAPRNAPSSGHTGKTIFHMILFYVLSIGFMAAHLALILHLNNRAVANTRIPQSIATALGNFLALIAELMLMSGLAVAYEQILWRQFQQKSLASFVRETLVGLPGAPWHLIKLQVIRNAWLPWLISLGCIMMPLAGMFPPGTLTIEFRNSVVPSTHPHVPTMNISDWGFGDFNALMEHSLFDMDADLNWLTPLNRLERLAGTVLAIGRPIEPPTPCEGPCSYALDIHGPRFHCEEAVGRNVSLFEPCQGLSLDLVFSAEMWELGLDKTPSNNSFTFSSYHGRNYTGECEDSTLKTYVCHTTLAEYHVEIANAANGNTNYTTEVRDDVDFWNSREDINTSFYDYYLHSVESGIRTSPINQTQLAAQFINLQAYTIAYTAMKAIAGNVTRYEDPPAVGYGAYSYRVQDTLVVGSPYFGMEDRFNPTDDFSPELFQEYLQDLIISTISLNDREKPQWTTWAEIDTLEGGEVFVFLAKRQFYAPYGACLATAFLIYLVGIYSLFKNGGPADSSIPQYAIVASDDTPMRSDDEESRSMEKRVDTDMTLRDYGAR</sequence>
<reference evidence="3" key="1">
    <citation type="journal article" date="2021" name="Nat. Commun.">
        <title>Genetic determinants of endophytism in the Arabidopsis root mycobiome.</title>
        <authorList>
            <person name="Mesny F."/>
            <person name="Miyauchi S."/>
            <person name="Thiergart T."/>
            <person name="Pickel B."/>
            <person name="Atanasova L."/>
            <person name="Karlsson M."/>
            <person name="Huettel B."/>
            <person name="Barry K.W."/>
            <person name="Haridas S."/>
            <person name="Chen C."/>
            <person name="Bauer D."/>
            <person name="Andreopoulos W."/>
            <person name="Pangilinan J."/>
            <person name="LaButti K."/>
            <person name="Riley R."/>
            <person name="Lipzen A."/>
            <person name="Clum A."/>
            <person name="Drula E."/>
            <person name="Henrissat B."/>
            <person name="Kohler A."/>
            <person name="Grigoriev I.V."/>
            <person name="Martin F.M."/>
            <person name="Hacquard S."/>
        </authorList>
    </citation>
    <scope>NUCLEOTIDE SEQUENCE</scope>
    <source>
        <strain evidence="3">MPI-SDFR-AT-0117</strain>
    </source>
</reference>
<keyword evidence="2" id="KW-0812">Transmembrane</keyword>
<evidence type="ECO:0000313" key="3">
    <source>
        <dbReference type="EMBL" id="KAH6686661.1"/>
    </source>
</evidence>
<proteinExistence type="predicted"/>
<keyword evidence="2" id="KW-1133">Transmembrane helix</keyword>
<feature type="transmembrane region" description="Helical" evidence="2">
    <location>
        <begin position="29"/>
        <end position="51"/>
    </location>
</feature>
<gene>
    <name evidence="3" type="ORF">F5X68DRAFT_275990</name>
</gene>
<dbReference type="Proteomes" id="UP000770015">
    <property type="component" value="Unassembled WGS sequence"/>
</dbReference>
<accession>A0A9P9A864</accession>
<dbReference type="OrthoDB" id="5322539at2759"/>
<evidence type="ECO:0000313" key="4">
    <source>
        <dbReference type="Proteomes" id="UP000770015"/>
    </source>
</evidence>
<protein>
    <submittedName>
        <fullName evidence="3">Uncharacterized protein</fullName>
    </submittedName>
</protein>
<organism evidence="3 4">
    <name type="scientific">Plectosphaerella plurivora</name>
    <dbReference type="NCBI Taxonomy" id="936078"/>
    <lineage>
        <taxon>Eukaryota</taxon>
        <taxon>Fungi</taxon>
        <taxon>Dikarya</taxon>
        <taxon>Ascomycota</taxon>
        <taxon>Pezizomycotina</taxon>
        <taxon>Sordariomycetes</taxon>
        <taxon>Hypocreomycetidae</taxon>
        <taxon>Glomerellales</taxon>
        <taxon>Plectosphaerellaceae</taxon>
        <taxon>Plectosphaerella</taxon>
    </lineage>
</organism>
<feature type="transmembrane region" description="Helical" evidence="2">
    <location>
        <begin position="71"/>
        <end position="91"/>
    </location>
</feature>
<feature type="region of interest" description="Disordered" evidence="1">
    <location>
        <begin position="531"/>
        <end position="561"/>
    </location>
</feature>
<evidence type="ECO:0000256" key="1">
    <source>
        <dbReference type="SAM" id="MobiDB-lite"/>
    </source>
</evidence>
<evidence type="ECO:0000256" key="2">
    <source>
        <dbReference type="SAM" id="Phobius"/>
    </source>
</evidence>
<feature type="transmembrane region" description="Helical" evidence="2">
    <location>
        <begin position="490"/>
        <end position="512"/>
    </location>
</feature>
<dbReference type="AlphaFoldDB" id="A0A9P9A864"/>
<keyword evidence="2" id="KW-0472">Membrane</keyword>
<feature type="compositionally biased region" description="Basic and acidic residues" evidence="1">
    <location>
        <begin position="533"/>
        <end position="561"/>
    </location>
</feature>
<feature type="region of interest" description="Disordered" evidence="1">
    <location>
        <begin position="1"/>
        <end position="21"/>
    </location>
</feature>
<name>A0A9P9A864_9PEZI</name>